<dbReference type="RefSeq" id="WP_148950450.1">
    <property type="nucleotide sequence ID" value="NZ_VTES01000005.1"/>
</dbReference>
<keyword evidence="2 3" id="KW-0378">Hydrolase</keyword>
<name>A0A5D4SEF3_9BACI</name>
<proteinExistence type="predicted"/>
<evidence type="ECO:0000256" key="2">
    <source>
        <dbReference type="ARBA" id="ARBA00022801"/>
    </source>
</evidence>
<keyword evidence="1" id="KW-0479">Metal-binding</keyword>
<gene>
    <name evidence="3" type="ORF">FZD47_17920</name>
</gene>
<organism evidence="3 4">
    <name type="scientific">Bacillus infantis</name>
    <dbReference type="NCBI Taxonomy" id="324767"/>
    <lineage>
        <taxon>Bacteria</taxon>
        <taxon>Bacillati</taxon>
        <taxon>Bacillota</taxon>
        <taxon>Bacilli</taxon>
        <taxon>Bacillales</taxon>
        <taxon>Bacillaceae</taxon>
        <taxon>Bacillus</taxon>
    </lineage>
</organism>
<evidence type="ECO:0000256" key="1">
    <source>
        <dbReference type="ARBA" id="ARBA00022723"/>
    </source>
</evidence>
<sequence length="455" mass="51278">MKNWNTLFIRQGFAVREISTNEFGLDIETKENTDFLMECLLNAGVHFTQEHFILTIHSKPVSEKEWLAAADFPDRGHGEGLWFHAEKEEPKIRELDLYISGLIRQLNRMALFTMGSCDGNGRRHASIRFRNGVEMDKVEKLFSIISHKKIRIRGQNLILPHTRAELLNLVEKAINIDARMLEMPTEEIAKLLFLDQLEELLNIDGESGFEKNVREHVMEILTPLVDHMTVDSKGNILAQKKYRGGNGPVILLNAHLDTVLPIEPDRAILKENNIWSSSKGILGADDRAGVAVLLQTAKQLAQSTFSGTVKFILTVEEEIGLVGARSVDQHFLWDVDAALVLDRRGSGDIVVSCGGYEEFCDKDYGLFIEETAKKAGLENWKCTNGGSSDTRIWASMGIQSVNLSVGYINEHTSKEMLDIESCYNTVKLVNAVFEGARELRRLLYRISRSNLNFAN</sequence>
<dbReference type="PANTHER" id="PTHR32481:SF0">
    <property type="entry name" value="AMINOPEPTIDASE YPDE-RELATED"/>
    <property type="match status" value="1"/>
</dbReference>
<dbReference type="InterPro" id="IPR051464">
    <property type="entry name" value="Peptidase_M42_aminopept"/>
</dbReference>
<dbReference type="EMBL" id="VTES01000005">
    <property type="protein sequence ID" value="TYS61967.1"/>
    <property type="molecule type" value="Genomic_DNA"/>
</dbReference>
<dbReference type="Proteomes" id="UP000323732">
    <property type="component" value="Unassembled WGS sequence"/>
</dbReference>
<dbReference type="PANTHER" id="PTHR32481">
    <property type="entry name" value="AMINOPEPTIDASE"/>
    <property type="match status" value="1"/>
</dbReference>
<evidence type="ECO:0000313" key="4">
    <source>
        <dbReference type="Proteomes" id="UP000323732"/>
    </source>
</evidence>
<accession>A0A5D4SEF3</accession>
<dbReference type="PROSITE" id="PS00758">
    <property type="entry name" value="ARGE_DAPE_CPG2_1"/>
    <property type="match status" value="1"/>
</dbReference>
<evidence type="ECO:0000313" key="3">
    <source>
        <dbReference type="EMBL" id="TYS61967.1"/>
    </source>
</evidence>
<comment type="caution">
    <text evidence="3">The sequence shown here is derived from an EMBL/GenBank/DDBJ whole genome shotgun (WGS) entry which is preliminary data.</text>
</comment>
<dbReference type="Pfam" id="PF05343">
    <property type="entry name" value="Peptidase_M42"/>
    <property type="match status" value="1"/>
</dbReference>
<dbReference type="InterPro" id="IPR001261">
    <property type="entry name" value="ArgE/DapE_CS"/>
</dbReference>
<dbReference type="SUPFAM" id="SSF53187">
    <property type="entry name" value="Zn-dependent exopeptidases"/>
    <property type="match status" value="1"/>
</dbReference>
<dbReference type="InterPro" id="IPR008007">
    <property type="entry name" value="Peptidase_M42"/>
</dbReference>
<dbReference type="GO" id="GO:0046872">
    <property type="term" value="F:metal ion binding"/>
    <property type="evidence" value="ECO:0007669"/>
    <property type="project" value="UniProtKB-KW"/>
</dbReference>
<dbReference type="GO" id="GO:0016787">
    <property type="term" value="F:hydrolase activity"/>
    <property type="evidence" value="ECO:0007669"/>
    <property type="project" value="UniProtKB-KW"/>
</dbReference>
<reference evidence="3 4" key="1">
    <citation type="submission" date="2019-08" db="EMBL/GenBank/DDBJ databases">
        <title>Bacillus genomes from the desert of Cuatro Cienegas, Coahuila.</title>
        <authorList>
            <person name="Olmedo-Alvarez G."/>
        </authorList>
    </citation>
    <scope>NUCLEOTIDE SEQUENCE [LARGE SCALE GENOMIC DNA]</scope>
    <source>
        <strain evidence="3 4">CH37_1T</strain>
    </source>
</reference>
<protein>
    <submittedName>
        <fullName evidence="3">M20/M25/M40 family metallo-hydrolase</fullName>
    </submittedName>
</protein>
<dbReference type="Gene3D" id="3.40.630.10">
    <property type="entry name" value="Zn peptidases"/>
    <property type="match status" value="1"/>
</dbReference>
<dbReference type="AlphaFoldDB" id="A0A5D4SEF3"/>